<dbReference type="OrthoDB" id="2121828at2759"/>
<evidence type="ECO:0000313" key="1">
    <source>
        <dbReference type="EMBL" id="KAG0449655.1"/>
    </source>
</evidence>
<dbReference type="Gene3D" id="1.10.1200.210">
    <property type="entry name" value="Chaperonin-like RbcX"/>
    <property type="match status" value="1"/>
</dbReference>
<dbReference type="SUPFAM" id="SSF158615">
    <property type="entry name" value="RbcX-like"/>
    <property type="match status" value="1"/>
</dbReference>
<accession>A0A835PC38</accession>
<evidence type="ECO:0000313" key="2">
    <source>
        <dbReference type="Proteomes" id="UP000636800"/>
    </source>
</evidence>
<reference evidence="1 2" key="1">
    <citation type="journal article" date="2020" name="Nat. Food">
        <title>A phased Vanilla planifolia genome enables genetic improvement of flavour and production.</title>
        <authorList>
            <person name="Hasing T."/>
            <person name="Tang H."/>
            <person name="Brym M."/>
            <person name="Khazi F."/>
            <person name="Huang T."/>
            <person name="Chambers A.H."/>
        </authorList>
    </citation>
    <scope>NUCLEOTIDE SEQUENCE [LARGE SCALE GENOMIC DNA]</scope>
    <source>
        <tissue evidence="1">Leaf</tissue>
    </source>
</reference>
<protein>
    <submittedName>
        <fullName evidence="1">Uncharacterized protein</fullName>
    </submittedName>
</protein>
<organism evidence="1 2">
    <name type="scientific">Vanilla planifolia</name>
    <name type="common">Vanilla</name>
    <dbReference type="NCBI Taxonomy" id="51239"/>
    <lineage>
        <taxon>Eukaryota</taxon>
        <taxon>Viridiplantae</taxon>
        <taxon>Streptophyta</taxon>
        <taxon>Embryophyta</taxon>
        <taxon>Tracheophyta</taxon>
        <taxon>Spermatophyta</taxon>
        <taxon>Magnoliopsida</taxon>
        <taxon>Liliopsida</taxon>
        <taxon>Asparagales</taxon>
        <taxon>Orchidaceae</taxon>
        <taxon>Vanilloideae</taxon>
        <taxon>Vanilleae</taxon>
        <taxon>Vanilla</taxon>
    </lineage>
</organism>
<dbReference type="Proteomes" id="UP000636800">
    <property type="component" value="Unassembled WGS sequence"/>
</dbReference>
<comment type="caution">
    <text evidence="1">The sequence shown here is derived from an EMBL/GenBank/DDBJ whole genome shotgun (WGS) entry which is preliminary data.</text>
</comment>
<dbReference type="InterPro" id="IPR038052">
    <property type="entry name" value="Chaperonin_RbcX_sf"/>
</dbReference>
<sequence>MLVGFRPYRCQKMFVGGLGRPLRKAKAAKNLQHFFTFVALKIVLAQLQGLAEL</sequence>
<gene>
    <name evidence="1" type="ORF">HPP92_027275</name>
</gene>
<keyword evidence="2" id="KW-1185">Reference proteome</keyword>
<dbReference type="AlphaFoldDB" id="A0A835PC38"/>
<dbReference type="EMBL" id="JADCNL010000165">
    <property type="protein sequence ID" value="KAG0449655.1"/>
    <property type="molecule type" value="Genomic_DNA"/>
</dbReference>
<name>A0A835PC38_VANPL</name>
<proteinExistence type="predicted"/>